<sequence>MVFIEGKFDLNDYFLISCIIVAYGVIYFMPRRFSVSISLLLLIFGSTVASMLDNSIGGGIFDLYDIMDGPAYSVMDLVAYLLYAPFGYLLIYFYDLFQIKGMKTIGYIALCSLISVIFEWICVQAGVFTYKNSYMIYYSFCIYLFTQSCTILFYRFIAEKRTFISEKENDR</sequence>
<keyword evidence="1" id="KW-0472">Membrane</keyword>
<evidence type="ECO:0000313" key="3">
    <source>
        <dbReference type="Proteomes" id="UP000650466"/>
    </source>
</evidence>
<feature type="transmembrane region" description="Helical" evidence="1">
    <location>
        <begin position="13"/>
        <end position="30"/>
    </location>
</feature>
<accession>A0A926QHT9</accession>
<feature type="transmembrane region" description="Helical" evidence="1">
    <location>
        <begin position="37"/>
        <end position="57"/>
    </location>
</feature>
<organism evidence="2 3">
    <name type="scientific">Paenibacillus sedimenti</name>
    <dbReference type="NCBI Taxonomy" id="2770274"/>
    <lineage>
        <taxon>Bacteria</taxon>
        <taxon>Bacillati</taxon>
        <taxon>Bacillota</taxon>
        <taxon>Bacilli</taxon>
        <taxon>Bacillales</taxon>
        <taxon>Paenibacillaceae</taxon>
        <taxon>Paenibacillus</taxon>
    </lineage>
</organism>
<dbReference type="AlphaFoldDB" id="A0A926QHT9"/>
<feature type="transmembrane region" description="Helical" evidence="1">
    <location>
        <begin position="106"/>
        <end position="130"/>
    </location>
</feature>
<feature type="transmembrane region" description="Helical" evidence="1">
    <location>
        <begin position="77"/>
        <end position="94"/>
    </location>
</feature>
<comment type="caution">
    <text evidence="2">The sequence shown here is derived from an EMBL/GenBank/DDBJ whole genome shotgun (WGS) entry which is preliminary data.</text>
</comment>
<dbReference type="Proteomes" id="UP000650466">
    <property type="component" value="Unassembled WGS sequence"/>
</dbReference>
<feature type="transmembrane region" description="Helical" evidence="1">
    <location>
        <begin position="136"/>
        <end position="157"/>
    </location>
</feature>
<dbReference type="EMBL" id="JACVVD010000001">
    <property type="protein sequence ID" value="MBD0378879.1"/>
    <property type="molecule type" value="Genomic_DNA"/>
</dbReference>
<reference evidence="2" key="1">
    <citation type="submission" date="2020-09" db="EMBL/GenBank/DDBJ databases">
        <title>Draft Genome Sequence of Paenibacillus sp. WST5.</title>
        <authorList>
            <person name="Bao Z."/>
        </authorList>
    </citation>
    <scope>NUCLEOTIDE SEQUENCE</scope>
    <source>
        <strain evidence="2">WST5</strain>
    </source>
</reference>
<protein>
    <submittedName>
        <fullName evidence="2">Uncharacterized protein</fullName>
    </submittedName>
</protein>
<keyword evidence="3" id="KW-1185">Reference proteome</keyword>
<dbReference type="RefSeq" id="WP_188172686.1">
    <property type="nucleotide sequence ID" value="NZ_JACVVD010000001.1"/>
</dbReference>
<proteinExistence type="predicted"/>
<evidence type="ECO:0000256" key="1">
    <source>
        <dbReference type="SAM" id="Phobius"/>
    </source>
</evidence>
<name>A0A926QHT9_9BACL</name>
<keyword evidence="1" id="KW-0812">Transmembrane</keyword>
<keyword evidence="1" id="KW-1133">Transmembrane helix</keyword>
<evidence type="ECO:0000313" key="2">
    <source>
        <dbReference type="EMBL" id="MBD0378879.1"/>
    </source>
</evidence>
<gene>
    <name evidence="2" type="ORF">ICC18_01930</name>
</gene>